<sequence>MDGRLKDLSGPFIVKSSEVTISHDKVGAGNFADVYKGVLRREKEQKEVAVKIVRLGGGNIGGAFDWLAEMSNEALIMSLHNHRGIIEFFGVSTDKIPMIVMEYCIGGSLDIHLRRFKEHIFTAERIRYLYEISNAMRYLERKQCVHRDLATRNVLISSDGFLRICDFGLSRCPRVAPPKDSGSAQIPIRWMAPESLTRNPIYSSKSDVWSFGVVIFEIFSYGKKPWPDKPVKWIATKIRRGVFPEPPKRMPRLVREIINVCFKHDPSERPGFKQLHGRIGLVQYLRFPSPDARLLTLSKLKGVKPTSQIEEKDPEAICIELVDKEAEKSVCISYAQRSIIPTAAVSANEETSRIKDDIKEPSETEEAKSKANHVKNKEISSAEDDLNATLYGPTNQVTYFDFTVIP</sequence>
<dbReference type="GO" id="GO:0005524">
    <property type="term" value="F:ATP binding"/>
    <property type="evidence" value="ECO:0007669"/>
    <property type="project" value="UniProtKB-UniRule"/>
</dbReference>
<dbReference type="InterPro" id="IPR008266">
    <property type="entry name" value="Tyr_kinase_AS"/>
</dbReference>
<dbReference type="AlphaFoldDB" id="A0A0B2UYZ3"/>
<proteinExistence type="predicted"/>
<dbReference type="Pfam" id="PF07714">
    <property type="entry name" value="PK_Tyr_Ser-Thr"/>
    <property type="match status" value="1"/>
</dbReference>
<organism evidence="6 7">
    <name type="scientific">Toxocara canis</name>
    <name type="common">Canine roundworm</name>
    <dbReference type="NCBI Taxonomy" id="6265"/>
    <lineage>
        <taxon>Eukaryota</taxon>
        <taxon>Metazoa</taxon>
        <taxon>Ecdysozoa</taxon>
        <taxon>Nematoda</taxon>
        <taxon>Chromadorea</taxon>
        <taxon>Rhabditida</taxon>
        <taxon>Spirurina</taxon>
        <taxon>Ascaridomorpha</taxon>
        <taxon>Ascaridoidea</taxon>
        <taxon>Toxocaridae</taxon>
        <taxon>Toxocara</taxon>
    </lineage>
</organism>
<dbReference type="Proteomes" id="UP000031036">
    <property type="component" value="Unassembled WGS sequence"/>
</dbReference>
<dbReference type="PRINTS" id="PR00109">
    <property type="entry name" value="TYRKINASE"/>
</dbReference>
<dbReference type="GO" id="GO:0007169">
    <property type="term" value="P:cell surface receptor protein tyrosine kinase signaling pathway"/>
    <property type="evidence" value="ECO:0007669"/>
    <property type="project" value="TreeGrafter"/>
</dbReference>
<evidence type="ECO:0000256" key="1">
    <source>
        <dbReference type="ARBA" id="ARBA00004167"/>
    </source>
</evidence>
<dbReference type="InterPro" id="IPR017441">
    <property type="entry name" value="Protein_kinase_ATP_BS"/>
</dbReference>
<dbReference type="Gene3D" id="1.10.510.10">
    <property type="entry name" value="Transferase(Phosphotransferase) domain 1"/>
    <property type="match status" value="1"/>
</dbReference>
<evidence type="ECO:0000256" key="3">
    <source>
        <dbReference type="PROSITE-ProRule" id="PRU10141"/>
    </source>
</evidence>
<evidence type="ECO:0000256" key="4">
    <source>
        <dbReference type="SAM" id="MobiDB-lite"/>
    </source>
</evidence>
<feature type="region of interest" description="Disordered" evidence="4">
    <location>
        <begin position="350"/>
        <end position="382"/>
    </location>
</feature>
<dbReference type="PROSITE" id="PS50011">
    <property type="entry name" value="PROTEIN_KINASE_DOM"/>
    <property type="match status" value="1"/>
</dbReference>
<gene>
    <name evidence="6" type="primary">FER</name>
    <name evidence="6" type="ORF">Tcan_14683</name>
</gene>
<dbReference type="InterPro" id="IPR050122">
    <property type="entry name" value="RTK"/>
</dbReference>
<comment type="subcellular location">
    <subcellularLocation>
        <location evidence="1">Membrane</location>
        <topology evidence="1">Single-pass membrane protein</topology>
    </subcellularLocation>
</comment>
<dbReference type="PANTHER" id="PTHR24416">
    <property type="entry name" value="TYROSINE-PROTEIN KINASE RECEPTOR"/>
    <property type="match status" value="1"/>
</dbReference>
<protein>
    <submittedName>
        <fullName evidence="6">Tyrosine-protein kinase Fer</fullName>
    </submittedName>
</protein>
<accession>A0A0B2UYZ3</accession>
<feature type="binding site" evidence="3">
    <location>
        <position position="51"/>
    </location>
    <ligand>
        <name>ATP</name>
        <dbReference type="ChEBI" id="CHEBI:30616"/>
    </ligand>
</feature>
<dbReference type="PANTHER" id="PTHR24416:SF600">
    <property type="entry name" value="PDGF- AND VEGF-RECEPTOR RELATED, ISOFORM J"/>
    <property type="match status" value="1"/>
</dbReference>
<keyword evidence="7" id="KW-1185">Reference proteome</keyword>
<feature type="domain" description="Protein kinase" evidence="5">
    <location>
        <begin position="20"/>
        <end position="279"/>
    </location>
</feature>
<dbReference type="GO" id="GO:0004714">
    <property type="term" value="F:transmembrane receptor protein tyrosine kinase activity"/>
    <property type="evidence" value="ECO:0007669"/>
    <property type="project" value="UniProtKB-EC"/>
</dbReference>
<dbReference type="OrthoDB" id="3256376at2759"/>
<reference evidence="6 7" key="1">
    <citation type="submission" date="2014-11" db="EMBL/GenBank/DDBJ databases">
        <title>Genetic blueprint of the zoonotic pathogen Toxocara canis.</title>
        <authorList>
            <person name="Zhu X.-Q."/>
            <person name="Korhonen P.K."/>
            <person name="Cai H."/>
            <person name="Young N.D."/>
            <person name="Nejsum P."/>
            <person name="von Samson-Himmelstjerna G."/>
            <person name="Boag P.R."/>
            <person name="Tan P."/>
            <person name="Li Q."/>
            <person name="Min J."/>
            <person name="Yang Y."/>
            <person name="Wang X."/>
            <person name="Fang X."/>
            <person name="Hall R.S."/>
            <person name="Hofmann A."/>
            <person name="Sternberg P.W."/>
            <person name="Jex A.R."/>
            <person name="Gasser R.B."/>
        </authorList>
    </citation>
    <scope>NUCLEOTIDE SEQUENCE [LARGE SCALE GENOMIC DNA]</scope>
    <source>
        <strain evidence="6">PN_DK_2014</strain>
    </source>
</reference>
<dbReference type="GO" id="GO:0043235">
    <property type="term" value="C:receptor complex"/>
    <property type="evidence" value="ECO:0007669"/>
    <property type="project" value="TreeGrafter"/>
</dbReference>
<name>A0A0B2UYZ3_TOXCA</name>
<dbReference type="InterPro" id="IPR001245">
    <property type="entry name" value="Ser-Thr/Tyr_kinase_cat_dom"/>
</dbReference>
<dbReference type="STRING" id="6265.A0A0B2UYZ3"/>
<keyword evidence="3" id="KW-0547">Nucleotide-binding</keyword>
<evidence type="ECO:0000313" key="7">
    <source>
        <dbReference type="Proteomes" id="UP000031036"/>
    </source>
</evidence>
<dbReference type="EMBL" id="JPKZ01002830">
    <property type="protein sequence ID" value="KHN74718.1"/>
    <property type="molecule type" value="Genomic_DNA"/>
</dbReference>
<keyword evidence="3" id="KW-0067">ATP-binding</keyword>
<comment type="catalytic activity">
    <reaction evidence="2">
        <text>L-tyrosyl-[protein] + ATP = O-phospho-L-tyrosyl-[protein] + ADP + H(+)</text>
        <dbReference type="Rhea" id="RHEA:10596"/>
        <dbReference type="Rhea" id="RHEA-COMP:10136"/>
        <dbReference type="Rhea" id="RHEA-COMP:20101"/>
        <dbReference type="ChEBI" id="CHEBI:15378"/>
        <dbReference type="ChEBI" id="CHEBI:30616"/>
        <dbReference type="ChEBI" id="CHEBI:46858"/>
        <dbReference type="ChEBI" id="CHEBI:61978"/>
        <dbReference type="ChEBI" id="CHEBI:456216"/>
        <dbReference type="EC" id="2.7.10.1"/>
    </reaction>
</comment>
<keyword evidence="6" id="KW-0418">Kinase</keyword>
<comment type="caution">
    <text evidence="6">The sequence shown here is derived from an EMBL/GenBank/DDBJ whole genome shotgun (WGS) entry which is preliminary data.</text>
</comment>
<dbReference type="CDD" id="cd00192">
    <property type="entry name" value="PTKc"/>
    <property type="match status" value="1"/>
</dbReference>
<keyword evidence="6" id="KW-0808">Transferase</keyword>
<evidence type="ECO:0000313" key="6">
    <source>
        <dbReference type="EMBL" id="KHN74718.1"/>
    </source>
</evidence>
<evidence type="ECO:0000259" key="5">
    <source>
        <dbReference type="PROSITE" id="PS50011"/>
    </source>
</evidence>
<dbReference type="PROSITE" id="PS00107">
    <property type="entry name" value="PROTEIN_KINASE_ATP"/>
    <property type="match status" value="1"/>
</dbReference>
<dbReference type="SMART" id="SM00219">
    <property type="entry name" value="TyrKc"/>
    <property type="match status" value="1"/>
</dbReference>
<dbReference type="PROSITE" id="PS00109">
    <property type="entry name" value="PROTEIN_KINASE_TYR"/>
    <property type="match status" value="1"/>
</dbReference>
<feature type="compositionally biased region" description="Basic and acidic residues" evidence="4">
    <location>
        <begin position="350"/>
        <end position="380"/>
    </location>
</feature>
<dbReference type="GO" id="GO:0005886">
    <property type="term" value="C:plasma membrane"/>
    <property type="evidence" value="ECO:0007669"/>
    <property type="project" value="TreeGrafter"/>
</dbReference>
<dbReference type="InterPro" id="IPR011009">
    <property type="entry name" value="Kinase-like_dom_sf"/>
</dbReference>
<dbReference type="InterPro" id="IPR000719">
    <property type="entry name" value="Prot_kinase_dom"/>
</dbReference>
<dbReference type="InterPro" id="IPR020635">
    <property type="entry name" value="Tyr_kinase_cat_dom"/>
</dbReference>
<dbReference type="SUPFAM" id="SSF56112">
    <property type="entry name" value="Protein kinase-like (PK-like)"/>
    <property type="match status" value="1"/>
</dbReference>
<evidence type="ECO:0000256" key="2">
    <source>
        <dbReference type="ARBA" id="ARBA00051243"/>
    </source>
</evidence>